<organism evidence="1">
    <name type="scientific">Anguilla anguilla</name>
    <name type="common">European freshwater eel</name>
    <name type="synonym">Muraena anguilla</name>
    <dbReference type="NCBI Taxonomy" id="7936"/>
    <lineage>
        <taxon>Eukaryota</taxon>
        <taxon>Metazoa</taxon>
        <taxon>Chordata</taxon>
        <taxon>Craniata</taxon>
        <taxon>Vertebrata</taxon>
        <taxon>Euteleostomi</taxon>
        <taxon>Actinopterygii</taxon>
        <taxon>Neopterygii</taxon>
        <taxon>Teleostei</taxon>
        <taxon>Anguilliformes</taxon>
        <taxon>Anguillidae</taxon>
        <taxon>Anguilla</taxon>
    </lineage>
</organism>
<accession>A0A0E9T603</accession>
<dbReference type="AlphaFoldDB" id="A0A0E9T603"/>
<sequence length="25" mass="2997">MPTQHFTDRSYLSFYVFKQTLKTTG</sequence>
<protein>
    <submittedName>
        <fullName evidence="1">Uncharacterized protein</fullName>
    </submittedName>
</protein>
<proteinExistence type="predicted"/>
<evidence type="ECO:0000313" key="1">
    <source>
        <dbReference type="EMBL" id="JAH48385.1"/>
    </source>
</evidence>
<name>A0A0E9T603_ANGAN</name>
<reference evidence="1" key="1">
    <citation type="submission" date="2014-11" db="EMBL/GenBank/DDBJ databases">
        <authorList>
            <person name="Amaro Gonzalez C."/>
        </authorList>
    </citation>
    <scope>NUCLEOTIDE SEQUENCE</scope>
</reference>
<dbReference type="EMBL" id="GBXM01060192">
    <property type="protein sequence ID" value="JAH48385.1"/>
    <property type="molecule type" value="Transcribed_RNA"/>
</dbReference>
<reference evidence="1" key="2">
    <citation type="journal article" date="2015" name="Fish Shellfish Immunol.">
        <title>Early steps in the European eel (Anguilla anguilla)-Vibrio vulnificus interaction in the gills: Role of the RtxA13 toxin.</title>
        <authorList>
            <person name="Callol A."/>
            <person name="Pajuelo D."/>
            <person name="Ebbesson L."/>
            <person name="Teles M."/>
            <person name="MacKenzie S."/>
            <person name="Amaro C."/>
        </authorList>
    </citation>
    <scope>NUCLEOTIDE SEQUENCE</scope>
</reference>